<organism evidence="12 13">
    <name type="scientific">Priestia koreensis</name>
    <dbReference type="NCBI Taxonomy" id="284581"/>
    <lineage>
        <taxon>Bacteria</taxon>
        <taxon>Bacillati</taxon>
        <taxon>Bacillota</taxon>
        <taxon>Bacilli</taxon>
        <taxon>Bacillales</taxon>
        <taxon>Bacillaceae</taxon>
        <taxon>Priestia</taxon>
    </lineage>
</organism>
<keyword evidence="4 7" id="KW-0479">Metal-binding</keyword>
<gene>
    <name evidence="12" type="ORF">AMD01_01030</name>
</gene>
<evidence type="ECO:0000256" key="1">
    <source>
        <dbReference type="ARBA" id="ARBA00000757"/>
    </source>
</evidence>
<feature type="domain" description="Mannose-6-phosphate isomerase cupin" evidence="11">
    <location>
        <begin position="237"/>
        <end position="314"/>
    </location>
</feature>
<comment type="cofactor">
    <cofactor evidence="8">
        <name>Zn(2+)</name>
        <dbReference type="ChEBI" id="CHEBI:29105"/>
    </cofactor>
    <text evidence="8">Binds 1 zinc ion per subunit.</text>
</comment>
<dbReference type="PANTHER" id="PTHR42742:SF3">
    <property type="entry name" value="FRUCTOKINASE"/>
    <property type="match status" value="1"/>
</dbReference>
<dbReference type="OrthoDB" id="9808275at2"/>
<evidence type="ECO:0000256" key="6">
    <source>
        <dbReference type="ARBA" id="ARBA00023235"/>
    </source>
</evidence>
<dbReference type="CDD" id="cd07010">
    <property type="entry name" value="cupin_PMI_type_I_N_bac"/>
    <property type="match status" value="1"/>
</dbReference>
<evidence type="ECO:0000259" key="11">
    <source>
        <dbReference type="Pfam" id="PF21621"/>
    </source>
</evidence>
<feature type="binding site" evidence="8">
    <location>
        <position position="97"/>
    </location>
    <ligand>
        <name>Zn(2+)</name>
        <dbReference type="ChEBI" id="CHEBI:29105"/>
    </ligand>
</feature>
<dbReference type="NCBIfam" id="TIGR00218">
    <property type="entry name" value="manA"/>
    <property type="match status" value="1"/>
</dbReference>
<keyword evidence="6 7" id="KW-0413">Isomerase</keyword>
<feature type="binding site" evidence="8">
    <location>
        <position position="114"/>
    </location>
    <ligand>
        <name>Zn(2+)</name>
        <dbReference type="ChEBI" id="CHEBI:29105"/>
    </ligand>
</feature>
<dbReference type="EC" id="5.3.1.8" evidence="3 7"/>
<evidence type="ECO:0000259" key="10">
    <source>
        <dbReference type="Pfam" id="PF20511"/>
    </source>
</evidence>
<dbReference type="InterPro" id="IPR011051">
    <property type="entry name" value="RmlC_Cupin_sf"/>
</dbReference>
<feature type="active site" evidence="9">
    <location>
        <position position="191"/>
    </location>
</feature>
<dbReference type="InterPro" id="IPR014710">
    <property type="entry name" value="RmlC-like_jellyroll"/>
</dbReference>
<comment type="caution">
    <text evidence="12">The sequence shown here is derived from an EMBL/GenBank/DDBJ whole genome shotgun (WGS) entry which is preliminary data.</text>
</comment>
<evidence type="ECO:0000313" key="13">
    <source>
        <dbReference type="Proteomes" id="UP000037558"/>
    </source>
</evidence>
<reference evidence="13" key="1">
    <citation type="submission" date="2015-08" db="EMBL/GenBank/DDBJ databases">
        <title>Fjat-14210 dsm16467.</title>
        <authorList>
            <person name="Liu B."/>
            <person name="Wang J."/>
            <person name="Zhu Y."/>
            <person name="Liu G."/>
            <person name="Chen Q."/>
            <person name="Chen Z."/>
            <person name="Lan J."/>
            <person name="Che J."/>
            <person name="Ge C."/>
            <person name="Shi H."/>
            <person name="Pan Z."/>
            <person name="Liu X."/>
        </authorList>
    </citation>
    <scope>NUCLEOTIDE SEQUENCE [LARGE SCALE GENOMIC DNA]</scope>
    <source>
        <strain evidence="13">DSM 16467</strain>
    </source>
</reference>
<dbReference type="GO" id="GO:0004476">
    <property type="term" value="F:mannose-6-phosphate isomerase activity"/>
    <property type="evidence" value="ECO:0007669"/>
    <property type="project" value="UniProtKB-UniRule"/>
</dbReference>
<dbReference type="PANTHER" id="PTHR42742">
    <property type="entry name" value="TRANSCRIPTIONAL REPRESSOR MPRA"/>
    <property type="match status" value="1"/>
</dbReference>
<dbReference type="PIRSF" id="PIRSF036894">
    <property type="entry name" value="PMI_Firm_short"/>
    <property type="match status" value="1"/>
</dbReference>
<keyword evidence="5 7" id="KW-0862">Zinc</keyword>
<dbReference type="RefSeq" id="WP_053399525.1">
    <property type="nucleotide sequence ID" value="NZ_JAUKEN010000002.1"/>
</dbReference>
<sequence>MSTEPLFFEPVFKERIWGGEKLKAFGYDLPYKRTGECWAFAGHPHGQSVVKEGKYKWKTLGELWEKERQLFGELEGGRFPLLTKLLDANDNLSIQVHPPDEYAQRFENDCGKTECWYVVHCEEGAEIVYGHYPKTKEEFSQMVREGRWTELLRKVSVNQGDFYYVPSGTIHAIGKGIVILETQQNSDTTYRLYDYERMDQDGKKRELHVAQSLDVLATPFVESKLVMLKNQVEGVHVTTFIQSPYFTVHKWIVKGSARLCQKKPFLLISVLKGNGHIEKNKKGYAFSVGDHVLLPADFGSFTISGDAECIVSHV</sequence>
<dbReference type="Gene3D" id="2.60.120.10">
    <property type="entry name" value="Jelly Rolls"/>
    <property type="match status" value="2"/>
</dbReference>
<dbReference type="InterPro" id="IPR014628">
    <property type="entry name" value="Man6P_isomerase_Firm_short"/>
</dbReference>
<evidence type="ECO:0000256" key="9">
    <source>
        <dbReference type="PIRSR" id="PIRSR036894-2"/>
    </source>
</evidence>
<protein>
    <recommendedName>
        <fullName evidence="3 7">Mannose-6-phosphate isomerase</fullName>
        <ecNumber evidence="3 7">5.3.1.8</ecNumber>
    </recommendedName>
</protein>
<name>A0A0M0LHB8_9BACI</name>
<proteinExistence type="inferred from homology"/>
<comment type="similarity">
    <text evidence="2 7">Belongs to the mannose-6-phosphate isomerase type 1 family.</text>
</comment>
<accession>A0A0M0LHB8</accession>
<evidence type="ECO:0000256" key="8">
    <source>
        <dbReference type="PIRSR" id="PIRSR036894-1"/>
    </source>
</evidence>
<feature type="domain" description="Phosphomannose isomerase type I catalytic" evidence="10">
    <location>
        <begin position="8"/>
        <end position="105"/>
    </location>
</feature>
<dbReference type="InterPro" id="IPR051804">
    <property type="entry name" value="Carb_Metab_Reg_Kinase/Isom"/>
</dbReference>
<evidence type="ECO:0000256" key="3">
    <source>
        <dbReference type="ARBA" id="ARBA00011956"/>
    </source>
</evidence>
<evidence type="ECO:0000256" key="5">
    <source>
        <dbReference type="ARBA" id="ARBA00022833"/>
    </source>
</evidence>
<dbReference type="InterPro" id="IPR046457">
    <property type="entry name" value="PMI_typeI_cat"/>
</dbReference>
<evidence type="ECO:0000256" key="7">
    <source>
        <dbReference type="PIRNR" id="PIRNR036894"/>
    </source>
</evidence>
<dbReference type="Proteomes" id="UP000037558">
    <property type="component" value="Unassembled WGS sequence"/>
</dbReference>
<dbReference type="STRING" id="284581.AMD01_01030"/>
<dbReference type="Pfam" id="PF21621">
    <property type="entry name" value="MPI_cupin_dom"/>
    <property type="match status" value="1"/>
</dbReference>
<keyword evidence="13" id="KW-1185">Reference proteome</keyword>
<dbReference type="GO" id="GO:0008270">
    <property type="term" value="F:zinc ion binding"/>
    <property type="evidence" value="ECO:0007669"/>
    <property type="project" value="UniProtKB-UniRule"/>
</dbReference>
<dbReference type="InterPro" id="IPR001250">
    <property type="entry name" value="Man6P_Isoase-1"/>
</dbReference>
<comment type="catalytic activity">
    <reaction evidence="1 7">
        <text>D-mannose 6-phosphate = D-fructose 6-phosphate</text>
        <dbReference type="Rhea" id="RHEA:12356"/>
        <dbReference type="ChEBI" id="CHEBI:58735"/>
        <dbReference type="ChEBI" id="CHEBI:61527"/>
        <dbReference type="EC" id="5.3.1.8"/>
    </reaction>
</comment>
<dbReference type="EMBL" id="LILC01000002">
    <property type="protein sequence ID" value="KOO50371.1"/>
    <property type="molecule type" value="Genomic_DNA"/>
</dbReference>
<evidence type="ECO:0000256" key="2">
    <source>
        <dbReference type="ARBA" id="ARBA00010772"/>
    </source>
</evidence>
<dbReference type="GO" id="GO:0005975">
    <property type="term" value="P:carbohydrate metabolic process"/>
    <property type="evidence" value="ECO:0007669"/>
    <property type="project" value="UniProtKB-UniRule"/>
</dbReference>
<dbReference type="AlphaFoldDB" id="A0A0M0LHB8"/>
<dbReference type="SUPFAM" id="SSF51182">
    <property type="entry name" value="RmlC-like cupins"/>
    <property type="match status" value="1"/>
</dbReference>
<feature type="binding site" evidence="8">
    <location>
        <position position="171"/>
    </location>
    <ligand>
        <name>Zn(2+)</name>
        <dbReference type="ChEBI" id="CHEBI:29105"/>
    </ligand>
</feature>
<dbReference type="InterPro" id="IPR049071">
    <property type="entry name" value="MPI_cupin_dom"/>
</dbReference>
<dbReference type="Pfam" id="PF20511">
    <property type="entry name" value="PMI_typeI_cat"/>
    <property type="match status" value="1"/>
</dbReference>
<evidence type="ECO:0000313" key="12">
    <source>
        <dbReference type="EMBL" id="KOO50371.1"/>
    </source>
</evidence>
<dbReference type="PATRIC" id="fig|284581.3.peg.453"/>
<evidence type="ECO:0000256" key="4">
    <source>
        <dbReference type="ARBA" id="ARBA00022723"/>
    </source>
</evidence>